<evidence type="ECO:0000256" key="10">
    <source>
        <dbReference type="ARBA" id="ARBA00030865"/>
    </source>
</evidence>
<dbReference type="InterPro" id="IPR020056">
    <property type="entry name" value="Rbsml_bL25/Gln-tRNA_synth_N"/>
</dbReference>
<dbReference type="GO" id="GO:0032991">
    <property type="term" value="C:protein-containing complex"/>
    <property type="evidence" value="ECO:0007669"/>
    <property type="project" value="UniProtKB-ARBA"/>
</dbReference>
<dbReference type="InterPro" id="IPR001412">
    <property type="entry name" value="aa-tRNA-synth_I_CS"/>
</dbReference>
<dbReference type="PANTHER" id="PTHR43097:SF5">
    <property type="entry name" value="GLUTAMATE--TRNA LIGASE"/>
    <property type="match status" value="1"/>
</dbReference>
<gene>
    <name evidence="14" type="ORF">B1B_12826</name>
</gene>
<dbReference type="SUPFAM" id="SSF50715">
    <property type="entry name" value="Ribosomal protein L25-like"/>
    <property type="match status" value="1"/>
</dbReference>
<dbReference type="InterPro" id="IPR011035">
    <property type="entry name" value="Ribosomal_bL25/Gln-tRNA_synth"/>
</dbReference>
<dbReference type="GO" id="GO:0006424">
    <property type="term" value="P:glutamyl-tRNA aminoacylation"/>
    <property type="evidence" value="ECO:0007669"/>
    <property type="project" value="InterPro"/>
</dbReference>
<dbReference type="GO" id="GO:0005524">
    <property type="term" value="F:ATP binding"/>
    <property type="evidence" value="ECO:0007669"/>
    <property type="project" value="UniProtKB-KW"/>
</dbReference>
<reference evidence="14" key="2">
    <citation type="journal article" date="2014" name="ISME J.">
        <title>Microbial stratification in low pH oxic and suboxic macroscopic growths along an acid mine drainage.</title>
        <authorList>
            <person name="Mendez-Garcia C."/>
            <person name="Mesa V."/>
            <person name="Sprenger R.R."/>
            <person name="Richter M."/>
            <person name="Diez M.S."/>
            <person name="Solano J."/>
            <person name="Bargiela R."/>
            <person name="Golyshina O.V."/>
            <person name="Manteca A."/>
            <person name="Ramos J.L."/>
            <person name="Gallego J.R."/>
            <person name="Llorente I."/>
            <person name="Martins Dos Santos V.A."/>
            <person name="Jensen O.N."/>
            <person name="Pelaez A.I."/>
            <person name="Sanchez J."/>
            <person name="Ferrer M."/>
        </authorList>
    </citation>
    <scope>NUCLEOTIDE SEQUENCE</scope>
</reference>
<dbReference type="NCBIfam" id="NF003169">
    <property type="entry name" value="PRK04156.1"/>
    <property type="match status" value="1"/>
</dbReference>
<protein>
    <recommendedName>
        <fullName evidence="3">glutamate--tRNA ligase</fullName>
        <ecNumber evidence="3">6.1.1.17</ecNumber>
    </recommendedName>
    <alternativeName>
        <fullName evidence="10">Glutamyl-tRNA synthetase</fullName>
    </alternativeName>
</protein>
<evidence type="ECO:0000256" key="5">
    <source>
        <dbReference type="ARBA" id="ARBA00022598"/>
    </source>
</evidence>
<dbReference type="PRINTS" id="PR00987">
    <property type="entry name" value="TRNASYNTHGLU"/>
</dbReference>
<comment type="catalytic activity">
    <reaction evidence="11">
        <text>tRNA(Glu) + L-glutamate + ATP = L-glutamyl-tRNA(Glu) + AMP + diphosphate</text>
        <dbReference type="Rhea" id="RHEA:23540"/>
        <dbReference type="Rhea" id="RHEA-COMP:9663"/>
        <dbReference type="Rhea" id="RHEA-COMP:9680"/>
        <dbReference type="ChEBI" id="CHEBI:29985"/>
        <dbReference type="ChEBI" id="CHEBI:30616"/>
        <dbReference type="ChEBI" id="CHEBI:33019"/>
        <dbReference type="ChEBI" id="CHEBI:78442"/>
        <dbReference type="ChEBI" id="CHEBI:78520"/>
        <dbReference type="ChEBI" id="CHEBI:456215"/>
        <dbReference type="EC" id="6.1.1.17"/>
    </reaction>
</comment>
<dbReference type="Gene3D" id="2.40.240.100">
    <property type="match status" value="1"/>
</dbReference>
<name>T0ZN55_9ZZZZ</name>
<dbReference type="Pfam" id="PF00749">
    <property type="entry name" value="tRNA-synt_1c"/>
    <property type="match status" value="1"/>
</dbReference>
<dbReference type="InterPro" id="IPR000924">
    <property type="entry name" value="Glu/Gln-tRNA-synth"/>
</dbReference>
<dbReference type="AlphaFoldDB" id="T0ZN55"/>
<keyword evidence="9 14" id="KW-0030">Aminoacyl-tRNA synthetase</keyword>
<keyword evidence="5 14" id="KW-0436">Ligase</keyword>
<dbReference type="EMBL" id="AUZY01008428">
    <property type="protein sequence ID" value="EQD45917.1"/>
    <property type="molecule type" value="Genomic_DNA"/>
</dbReference>
<evidence type="ECO:0000313" key="14">
    <source>
        <dbReference type="EMBL" id="EQD45917.1"/>
    </source>
</evidence>
<dbReference type="InterPro" id="IPR020059">
    <property type="entry name" value="Glu/Gln-tRNA-synth_Ib_codon-bd"/>
</dbReference>
<evidence type="ECO:0000259" key="12">
    <source>
        <dbReference type="Pfam" id="PF00749"/>
    </source>
</evidence>
<evidence type="ECO:0000256" key="8">
    <source>
        <dbReference type="ARBA" id="ARBA00022917"/>
    </source>
</evidence>
<dbReference type="InterPro" id="IPR050132">
    <property type="entry name" value="Gln/Glu-tRNA_Ligase"/>
</dbReference>
<keyword evidence="6" id="KW-0547">Nucleotide-binding</keyword>
<comment type="similarity">
    <text evidence="2">Belongs to the class-I aminoacyl-tRNA synthetase family. Glutamate--tRNA ligase type 2 subfamily.</text>
</comment>
<feature type="domain" description="Glutamyl/glutaminyl-tRNA synthetase class Ib catalytic" evidence="12">
    <location>
        <begin position="106"/>
        <end position="413"/>
    </location>
</feature>
<dbReference type="SUPFAM" id="SSF52374">
    <property type="entry name" value="Nucleotidylyl transferase"/>
    <property type="match status" value="1"/>
</dbReference>
<evidence type="ECO:0000256" key="2">
    <source>
        <dbReference type="ARBA" id="ARBA00008927"/>
    </source>
</evidence>
<reference evidence="14" key="1">
    <citation type="submission" date="2013-08" db="EMBL/GenBank/DDBJ databases">
        <authorList>
            <person name="Mendez C."/>
            <person name="Richter M."/>
            <person name="Ferrer M."/>
            <person name="Sanchez J."/>
        </authorList>
    </citation>
    <scope>NUCLEOTIDE SEQUENCE</scope>
</reference>
<dbReference type="Pfam" id="PF03950">
    <property type="entry name" value="tRNA-synt_1c_C"/>
    <property type="match status" value="1"/>
</dbReference>
<dbReference type="InterPro" id="IPR020058">
    <property type="entry name" value="Glu/Gln-tRNA-synth_Ib_cat-dom"/>
</dbReference>
<evidence type="ECO:0000256" key="7">
    <source>
        <dbReference type="ARBA" id="ARBA00022840"/>
    </source>
</evidence>
<keyword evidence="8" id="KW-0648">Protein biosynthesis</keyword>
<dbReference type="GO" id="GO:0005829">
    <property type="term" value="C:cytosol"/>
    <property type="evidence" value="ECO:0007669"/>
    <property type="project" value="TreeGrafter"/>
</dbReference>
<feature type="domain" description="Glutamyl/glutaminyl-tRNA synthetase class Ib anti-codon binding" evidence="13">
    <location>
        <begin position="417"/>
        <end position="487"/>
    </location>
</feature>
<evidence type="ECO:0000256" key="9">
    <source>
        <dbReference type="ARBA" id="ARBA00023146"/>
    </source>
</evidence>
<dbReference type="PANTHER" id="PTHR43097">
    <property type="entry name" value="GLUTAMINE-TRNA LIGASE"/>
    <property type="match status" value="1"/>
</dbReference>
<evidence type="ECO:0000256" key="3">
    <source>
        <dbReference type="ARBA" id="ARBA00012835"/>
    </source>
</evidence>
<dbReference type="Gene3D" id="2.40.240.10">
    <property type="entry name" value="Ribosomal Protein L25, Chain P"/>
    <property type="match status" value="1"/>
</dbReference>
<accession>T0ZN55</accession>
<evidence type="ECO:0000256" key="11">
    <source>
        <dbReference type="ARBA" id="ARBA00048351"/>
    </source>
</evidence>
<keyword evidence="7" id="KW-0067">ATP-binding</keyword>
<organism evidence="14">
    <name type="scientific">mine drainage metagenome</name>
    <dbReference type="NCBI Taxonomy" id="410659"/>
    <lineage>
        <taxon>unclassified sequences</taxon>
        <taxon>metagenomes</taxon>
        <taxon>ecological metagenomes</taxon>
    </lineage>
</organism>
<dbReference type="PROSITE" id="PS00178">
    <property type="entry name" value="AA_TRNA_LIGASE_I"/>
    <property type="match status" value="1"/>
</dbReference>
<comment type="subcellular location">
    <subcellularLocation>
        <location evidence="1">Cytoplasm</location>
    </subcellularLocation>
</comment>
<keyword evidence="4" id="KW-0963">Cytoplasm</keyword>
<sequence>MPSVPLSPEILVRARRLALENAITHGGLPRAGPIVARLLGTDPALRHDAPAVQAAVEATIREIAALSSESRDSALAALGGAETSTPRPVPSEEGTFPDLIGAVPGKVVLRMAPFPSGSLHIGNARMLFVNEYYRRKYDGRLLLVFDDTVGSEEKRVDLEAFDLILGDLELAGIHPDAVYYKSDRIDKFYPWARRVIERGGAYVCVCPAETLRENREAGRACAERLQTVEQTLEMWERMLSGGFAQGEAVLRLRTDIADPDPAFRDRVLFRINEQAHPRVGHKYRVWPLLEFSWAVDDVELGVTHVLRGKDLVVEDRMQQFVWKLLEIQGPPFLHWGLLRVREAKISKSKSYREVKSGLYDGWADPRTWSLRSLDRRGISMDACRRFTLSFGMSLSDIEVPAETLYAENRKQIDSTVPRRAFVARPVRVDVADYPAELRTVELPNHPDRAELGVRTVPAGPSFYLARTDLETRLGLEVRLKDLLNIQLPDRLAPDASHLSARFTSRENKRIPRLQWIGADGATPVDILEIDGTHRTGTGERALLDAAPRDIVQFERVGFVRFEADWSTSSRPVRVVFAHG</sequence>
<dbReference type="GO" id="GO:0004818">
    <property type="term" value="F:glutamate-tRNA ligase activity"/>
    <property type="evidence" value="ECO:0007669"/>
    <property type="project" value="UniProtKB-EC"/>
</dbReference>
<dbReference type="InterPro" id="IPR004526">
    <property type="entry name" value="Glu-tRNA-synth_arc/euk"/>
</dbReference>
<evidence type="ECO:0000256" key="6">
    <source>
        <dbReference type="ARBA" id="ARBA00022741"/>
    </source>
</evidence>
<dbReference type="InterPro" id="IPR014729">
    <property type="entry name" value="Rossmann-like_a/b/a_fold"/>
</dbReference>
<evidence type="ECO:0000256" key="4">
    <source>
        <dbReference type="ARBA" id="ARBA00022490"/>
    </source>
</evidence>
<evidence type="ECO:0000256" key="1">
    <source>
        <dbReference type="ARBA" id="ARBA00004496"/>
    </source>
</evidence>
<dbReference type="GO" id="GO:0043604">
    <property type="term" value="P:amide biosynthetic process"/>
    <property type="evidence" value="ECO:0007669"/>
    <property type="project" value="TreeGrafter"/>
</dbReference>
<proteinExistence type="inferred from homology"/>
<evidence type="ECO:0000259" key="13">
    <source>
        <dbReference type="Pfam" id="PF03950"/>
    </source>
</evidence>
<dbReference type="NCBIfam" id="TIGR00463">
    <property type="entry name" value="gltX_arch"/>
    <property type="match status" value="1"/>
</dbReference>
<dbReference type="Gene3D" id="3.40.50.620">
    <property type="entry name" value="HUPs"/>
    <property type="match status" value="1"/>
</dbReference>
<dbReference type="EC" id="6.1.1.17" evidence="3"/>
<comment type="caution">
    <text evidence="14">The sequence shown here is derived from an EMBL/GenBank/DDBJ whole genome shotgun (WGS) entry which is preliminary data.</text>
</comment>